<dbReference type="AlphaFoldDB" id="A0AAN6TLZ6"/>
<dbReference type="Proteomes" id="UP001302812">
    <property type="component" value="Unassembled WGS sequence"/>
</dbReference>
<keyword evidence="3" id="KW-1185">Reference proteome</keyword>
<sequence>MDIRKRTAFLGYEWRRMSIGTVGQERSAPGTNDGQGGARSRNENAREGVASGVYAAAYQVGQFQAPEAHDQGHQCINGVGVLQCWGQDVSALRALHRGQWSLR</sequence>
<accession>A0AAN6TLZ6</accession>
<protein>
    <submittedName>
        <fullName evidence="2">Uncharacterized protein</fullName>
    </submittedName>
</protein>
<dbReference type="EMBL" id="MU853333">
    <property type="protein sequence ID" value="KAK4116893.1"/>
    <property type="molecule type" value="Genomic_DNA"/>
</dbReference>
<organism evidence="2 3">
    <name type="scientific">Canariomyces notabilis</name>
    <dbReference type="NCBI Taxonomy" id="2074819"/>
    <lineage>
        <taxon>Eukaryota</taxon>
        <taxon>Fungi</taxon>
        <taxon>Dikarya</taxon>
        <taxon>Ascomycota</taxon>
        <taxon>Pezizomycotina</taxon>
        <taxon>Sordariomycetes</taxon>
        <taxon>Sordariomycetidae</taxon>
        <taxon>Sordariales</taxon>
        <taxon>Chaetomiaceae</taxon>
        <taxon>Canariomyces</taxon>
    </lineage>
</organism>
<evidence type="ECO:0000313" key="3">
    <source>
        <dbReference type="Proteomes" id="UP001302812"/>
    </source>
</evidence>
<gene>
    <name evidence="2" type="ORF">N656DRAFT_775281</name>
</gene>
<evidence type="ECO:0000313" key="2">
    <source>
        <dbReference type="EMBL" id="KAK4116893.1"/>
    </source>
</evidence>
<dbReference type="RefSeq" id="XP_064674463.1">
    <property type="nucleotide sequence ID" value="XM_064814418.1"/>
</dbReference>
<comment type="caution">
    <text evidence="2">The sequence shown here is derived from an EMBL/GenBank/DDBJ whole genome shotgun (WGS) entry which is preliminary data.</text>
</comment>
<feature type="region of interest" description="Disordered" evidence="1">
    <location>
        <begin position="21"/>
        <end position="46"/>
    </location>
</feature>
<name>A0AAN6TLZ6_9PEZI</name>
<reference evidence="2" key="2">
    <citation type="submission" date="2023-05" db="EMBL/GenBank/DDBJ databases">
        <authorList>
            <consortium name="Lawrence Berkeley National Laboratory"/>
            <person name="Steindorff A."/>
            <person name="Hensen N."/>
            <person name="Bonometti L."/>
            <person name="Westerberg I."/>
            <person name="Brannstrom I.O."/>
            <person name="Guillou S."/>
            <person name="Cros-Aarteil S."/>
            <person name="Calhoun S."/>
            <person name="Haridas S."/>
            <person name="Kuo A."/>
            <person name="Mondo S."/>
            <person name="Pangilinan J."/>
            <person name="Riley R."/>
            <person name="Labutti K."/>
            <person name="Andreopoulos B."/>
            <person name="Lipzen A."/>
            <person name="Chen C."/>
            <person name="Yanf M."/>
            <person name="Daum C."/>
            <person name="Ng V."/>
            <person name="Clum A."/>
            <person name="Ohm R."/>
            <person name="Martin F."/>
            <person name="Silar P."/>
            <person name="Natvig D."/>
            <person name="Lalanne C."/>
            <person name="Gautier V."/>
            <person name="Ament-Velasquez S.L."/>
            <person name="Kruys A."/>
            <person name="Hutchinson M.I."/>
            <person name="Powell A.J."/>
            <person name="Barry K."/>
            <person name="Miller A.N."/>
            <person name="Grigoriev I.V."/>
            <person name="Debuchy R."/>
            <person name="Gladieux P."/>
            <person name="Thoren M.H."/>
            <person name="Johannesson H."/>
        </authorList>
    </citation>
    <scope>NUCLEOTIDE SEQUENCE</scope>
    <source>
        <strain evidence="2">CBS 508.74</strain>
    </source>
</reference>
<reference evidence="2" key="1">
    <citation type="journal article" date="2023" name="Mol. Phylogenet. Evol.">
        <title>Genome-scale phylogeny and comparative genomics of the fungal order Sordariales.</title>
        <authorList>
            <person name="Hensen N."/>
            <person name="Bonometti L."/>
            <person name="Westerberg I."/>
            <person name="Brannstrom I.O."/>
            <person name="Guillou S."/>
            <person name="Cros-Aarteil S."/>
            <person name="Calhoun S."/>
            <person name="Haridas S."/>
            <person name="Kuo A."/>
            <person name="Mondo S."/>
            <person name="Pangilinan J."/>
            <person name="Riley R."/>
            <person name="LaButti K."/>
            <person name="Andreopoulos B."/>
            <person name="Lipzen A."/>
            <person name="Chen C."/>
            <person name="Yan M."/>
            <person name="Daum C."/>
            <person name="Ng V."/>
            <person name="Clum A."/>
            <person name="Steindorff A."/>
            <person name="Ohm R.A."/>
            <person name="Martin F."/>
            <person name="Silar P."/>
            <person name="Natvig D.O."/>
            <person name="Lalanne C."/>
            <person name="Gautier V."/>
            <person name="Ament-Velasquez S.L."/>
            <person name="Kruys A."/>
            <person name="Hutchinson M.I."/>
            <person name="Powell A.J."/>
            <person name="Barry K."/>
            <person name="Miller A.N."/>
            <person name="Grigoriev I.V."/>
            <person name="Debuchy R."/>
            <person name="Gladieux P."/>
            <person name="Hiltunen Thoren M."/>
            <person name="Johannesson H."/>
        </authorList>
    </citation>
    <scope>NUCLEOTIDE SEQUENCE</scope>
    <source>
        <strain evidence="2">CBS 508.74</strain>
    </source>
</reference>
<evidence type="ECO:0000256" key="1">
    <source>
        <dbReference type="SAM" id="MobiDB-lite"/>
    </source>
</evidence>
<dbReference type="GeneID" id="89938543"/>
<proteinExistence type="predicted"/>